<accession>A0A371H7G0</accession>
<name>A0A371H7G0_MUCPR</name>
<dbReference type="Proteomes" id="UP000257109">
    <property type="component" value="Unassembled WGS sequence"/>
</dbReference>
<dbReference type="InterPro" id="IPR011009">
    <property type="entry name" value="Kinase-like_dom_sf"/>
</dbReference>
<keyword evidence="3" id="KW-0547">Nucleotide-binding</keyword>
<keyword evidence="10" id="KW-1185">Reference proteome</keyword>
<gene>
    <name evidence="9" type="primary">SD17</name>
    <name evidence="9" type="ORF">CR513_18315</name>
</gene>
<dbReference type="FunFam" id="1.10.510.10:FF:001722">
    <property type="entry name" value="G-type lectin S-receptor-like serine/threonine-protein kinase B120"/>
    <property type="match status" value="1"/>
</dbReference>
<evidence type="ECO:0000313" key="10">
    <source>
        <dbReference type="Proteomes" id="UP000257109"/>
    </source>
</evidence>
<dbReference type="PANTHER" id="PTHR27002">
    <property type="entry name" value="RECEPTOR-LIKE SERINE/THREONINE-PROTEIN KINASE SD1-8"/>
    <property type="match status" value="1"/>
</dbReference>
<dbReference type="PANTHER" id="PTHR27002:SF150">
    <property type="entry name" value="RECEPTOR-LIKE SERINE_THREONINE-PROTEIN KINASE SD1-8"/>
    <property type="match status" value="1"/>
</dbReference>
<keyword evidence="5" id="KW-0067">ATP-binding</keyword>
<dbReference type="EMBL" id="QJKJ01003388">
    <property type="protein sequence ID" value="RDX98729.1"/>
    <property type="molecule type" value="Genomic_DNA"/>
</dbReference>
<dbReference type="Gene3D" id="1.10.510.10">
    <property type="entry name" value="Transferase(Phosphotransferase) domain 1"/>
    <property type="match status" value="1"/>
</dbReference>
<feature type="domain" description="Serine-threonine/tyrosine-protein kinase catalytic" evidence="7">
    <location>
        <begin position="17"/>
        <end position="117"/>
    </location>
</feature>
<dbReference type="AlphaFoldDB" id="A0A371H7G0"/>
<proteinExistence type="predicted"/>
<feature type="domain" description="S-locus receptor kinase C-terminal" evidence="8">
    <location>
        <begin position="122"/>
        <end position="167"/>
    </location>
</feature>
<dbReference type="SUPFAM" id="SSF56112">
    <property type="entry name" value="Protein kinase-like (PK-like)"/>
    <property type="match status" value="1"/>
</dbReference>
<evidence type="ECO:0000256" key="2">
    <source>
        <dbReference type="ARBA" id="ARBA00022679"/>
    </source>
</evidence>
<sequence>MHCSPYYLYILLTCSGYMSPEYAMDGNFSVKSDVFSFGVLVLEIITGKKNRGFYYSNSDMNLLGNVWRQWRDGIALELIDSSIGDSYSPSEILRCIHVGLLCVQERAEDRPTMSSVMLMLSSESALMPQPRNPGFSIEKNPAETDSSSSKKDEWSVNQVTVTLLDAR</sequence>
<evidence type="ECO:0000256" key="5">
    <source>
        <dbReference type="ARBA" id="ARBA00022840"/>
    </source>
</evidence>
<dbReference type="InterPro" id="IPR001245">
    <property type="entry name" value="Ser-Thr/Tyr_kinase_cat_dom"/>
</dbReference>
<comment type="caution">
    <text evidence="9">The sequence shown here is derived from an EMBL/GenBank/DDBJ whole genome shotgun (WGS) entry which is preliminary data.</text>
</comment>
<reference evidence="9" key="1">
    <citation type="submission" date="2018-05" db="EMBL/GenBank/DDBJ databases">
        <title>Draft genome of Mucuna pruriens seed.</title>
        <authorList>
            <person name="Nnadi N.E."/>
            <person name="Vos R."/>
            <person name="Hasami M.H."/>
            <person name="Devisetty U.K."/>
            <person name="Aguiy J.C."/>
        </authorList>
    </citation>
    <scope>NUCLEOTIDE SEQUENCE [LARGE SCALE GENOMIC DNA]</scope>
    <source>
        <strain evidence="9">JCA_2017</strain>
    </source>
</reference>
<evidence type="ECO:0000256" key="1">
    <source>
        <dbReference type="ARBA" id="ARBA00022527"/>
    </source>
</evidence>
<keyword evidence="4" id="KW-0418">Kinase</keyword>
<feature type="non-terminal residue" evidence="9">
    <location>
        <position position="1"/>
    </location>
</feature>
<dbReference type="Pfam" id="PF07714">
    <property type="entry name" value="PK_Tyr_Ser-Thr"/>
    <property type="match status" value="1"/>
</dbReference>
<evidence type="ECO:0000256" key="6">
    <source>
        <dbReference type="SAM" id="MobiDB-lite"/>
    </source>
</evidence>
<keyword evidence="1" id="KW-0723">Serine/threonine-protein kinase</keyword>
<dbReference type="GO" id="GO:0004674">
    <property type="term" value="F:protein serine/threonine kinase activity"/>
    <property type="evidence" value="ECO:0007669"/>
    <property type="project" value="UniProtKB-KW"/>
</dbReference>
<dbReference type="Pfam" id="PF11883">
    <property type="entry name" value="DUF3403"/>
    <property type="match status" value="1"/>
</dbReference>
<keyword evidence="2" id="KW-0808">Transferase</keyword>
<evidence type="ECO:0000259" key="7">
    <source>
        <dbReference type="Pfam" id="PF07714"/>
    </source>
</evidence>
<dbReference type="GO" id="GO:0005524">
    <property type="term" value="F:ATP binding"/>
    <property type="evidence" value="ECO:0007669"/>
    <property type="project" value="UniProtKB-KW"/>
</dbReference>
<feature type="region of interest" description="Disordered" evidence="6">
    <location>
        <begin position="127"/>
        <end position="155"/>
    </location>
</feature>
<evidence type="ECO:0000256" key="3">
    <source>
        <dbReference type="ARBA" id="ARBA00022741"/>
    </source>
</evidence>
<evidence type="ECO:0000259" key="8">
    <source>
        <dbReference type="Pfam" id="PF11883"/>
    </source>
</evidence>
<protein>
    <submittedName>
        <fullName evidence="9">Receptor-like serine/threonine-protein kinase SD1-7</fullName>
    </submittedName>
</protein>
<evidence type="ECO:0000313" key="9">
    <source>
        <dbReference type="EMBL" id="RDX98729.1"/>
    </source>
</evidence>
<dbReference type="OrthoDB" id="1426384at2759"/>
<evidence type="ECO:0000256" key="4">
    <source>
        <dbReference type="ARBA" id="ARBA00022777"/>
    </source>
</evidence>
<organism evidence="9 10">
    <name type="scientific">Mucuna pruriens</name>
    <name type="common">Velvet bean</name>
    <name type="synonym">Dolichos pruriens</name>
    <dbReference type="NCBI Taxonomy" id="157652"/>
    <lineage>
        <taxon>Eukaryota</taxon>
        <taxon>Viridiplantae</taxon>
        <taxon>Streptophyta</taxon>
        <taxon>Embryophyta</taxon>
        <taxon>Tracheophyta</taxon>
        <taxon>Spermatophyta</taxon>
        <taxon>Magnoliopsida</taxon>
        <taxon>eudicotyledons</taxon>
        <taxon>Gunneridae</taxon>
        <taxon>Pentapetalae</taxon>
        <taxon>rosids</taxon>
        <taxon>fabids</taxon>
        <taxon>Fabales</taxon>
        <taxon>Fabaceae</taxon>
        <taxon>Papilionoideae</taxon>
        <taxon>50 kb inversion clade</taxon>
        <taxon>NPAAA clade</taxon>
        <taxon>indigoferoid/millettioid clade</taxon>
        <taxon>Phaseoleae</taxon>
        <taxon>Mucuna</taxon>
    </lineage>
</organism>
<dbReference type="InterPro" id="IPR021820">
    <property type="entry name" value="S-locus_recpt_kinase_C"/>
</dbReference>
<dbReference type="GO" id="GO:0005886">
    <property type="term" value="C:plasma membrane"/>
    <property type="evidence" value="ECO:0007669"/>
    <property type="project" value="TreeGrafter"/>
</dbReference>